<gene>
    <name evidence="1" type="ORF">EYF80_038628</name>
</gene>
<dbReference type="PROSITE" id="PS51257">
    <property type="entry name" value="PROKAR_LIPOPROTEIN"/>
    <property type="match status" value="1"/>
</dbReference>
<comment type="caution">
    <text evidence="1">The sequence shown here is derived from an EMBL/GenBank/DDBJ whole genome shotgun (WGS) entry which is preliminary data.</text>
</comment>
<dbReference type="EMBL" id="SRLO01000592">
    <property type="protein sequence ID" value="TNN51158.1"/>
    <property type="molecule type" value="Genomic_DNA"/>
</dbReference>
<proteinExistence type="predicted"/>
<accession>A0A4Z2GC72</accession>
<dbReference type="AlphaFoldDB" id="A0A4Z2GC72"/>
<protein>
    <submittedName>
        <fullName evidence="1">Uncharacterized protein</fullName>
    </submittedName>
</protein>
<keyword evidence="2" id="KW-1185">Reference proteome</keyword>
<name>A0A4Z2GC72_9TELE</name>
<organism evidence="1 2">
    <name type="scientific">Liparis tanakae</name>
    <name type="common">Tanaka's snailfish</name>
    <dbReference type="NCBI Taxonomy" id="230148"/>
    <lineage>
        <taxon>Eukaryota</taxon>
        <taxon>Metazoa</taxon>
        <taxon>Chordata</taxon>
        <taxon>Craniata</taxon>
        <taxon>Vertebrata</taxon>
        <taxon>Euteleostomi</taxon>
        <taxon>Actinopterygii</taxon>
        <taxon>Neopterygii</taxon>
        <taxon>Teleostei</taxon>
        <taxon>Neoteleostei</taxon>
        <taxon>Acanthomorphata</taxon>
        <taxon>Eupercaria</taxon>
        <taxon>Perciformes</taxon>
        <taxon>Cottioidei</taxon>
        <taxon>Cottales</taxon>
        <taxon>Liparidae</taxon>
        <taxon>Liparis</taxon>
    </lineage>
</organism>
<reference evidence="1 2" key="1">
    <citation type="submission" date="2019-03" db="EMBL/GenBank/DDBJ databases">
        <title>First draft genome of Liparis tanakae, snailfish: a comprehensive survey of snailfish specific genes.</title>
        <authorList>
            <person name="Kim W."/>
            <person name="Song I."/>
            <person name="Jeong J.-H."/>
            <person name="Kim D."/>
            <person name="Kim S."/>
            <person name="Ryu S."/>
            <person name="Song J.Y."/>
            <person name="Lee S.K."/>
        </authorList>
    </citation>
    <scope>NUCLEOTIDE SEQUENCE [LARGE SCALE GENOMIC DNA]</scope>
    <source>
        <tissue evidence="1">Muscle</tissue>
    </source>
</reference>
<evidence type="ECO:0000313" key="2">
    <source>
        <dbReference type="Proteomes" id="UP000314294"/>
    </source>
</evidence>
<sequence>MPGDKWQMEKRKSGSSPPSFVHITGSGLGGCALTVDLQYFSGLLWCLCECHMVHFAGVGHSIIISVHVQLQRAPHFSCH</sequence>
<evidence type="ECO:0000313" key="1">
    <source>
        <dbReference type="EMBL" id="TNN51158.1"/>
    </source>
</evidence>
<dbReference type="Proteomes" id="UP000314294">
    <property type="component" value="Unassembled WGS sequence"/>
</dbReference>